<protein>
    <submittedName>
        <fullName evidence="2">Uncharacterized protein</fullName>
    </submittedName>
</protein>
<sequence length="84" mass="9694">MEAWSVNKPRSVRSSRRFGSGRSEVENKPRVITSGSKIWIITEKTKSKILAAEHNNLANRKCRDLYQEVHGRSRGFKVHDKQSQ</sequence>
<keyword evidence="3" id="KW-1185">Reference proteome</keyword>
<dbReference type="Proteomes" id="UP001162483">
    <property type="component" value="Unassembled WGS sequence"/>
</dbReference>
<feature type="non-terminal residue" evidence="2">
    <location>
        <position position="84"/>
    </location>
</feature>
<evidence type="ECO:0000313" key="2">
    <source>
        <dbReference type="EMBL" id="CAI9582276.1"/>
    </source>
</evidence>
<dbReference type="EMBL" id="CATNWA010015351">
    <property type="protein sequence ID" value="CAI9582276.1"/>
    <property type="molecule type" value="Genomic_DNA"/>
</dbReference>
<name>A0ABN9EEX9_9NEOB</name>
<feature type="region of interest" description="Disordered" evidence="1">
    <location>
        <begin position="1"/>
        <end position="29"/>
    </location>
</feature>
<evidence type="ECO:0000313" key="3">
    <source>
        <dbReference type="Proteomes" id="UP001162483"/>
    </source>
</evidence>
<reference evidence="2" key="1">
    <citation type="submission" date="2023-05" db="EMBL/GenBank/DDBJ databases">
        <authorList>
            <person name="Stuckert A."/>
        </authorList>
    </citation>
    <scope>NUCLEOTIDE SEQUENCE</scope>
</reference>
<organism evidence="2 3">
    <name type="scientific">Staurois parvus</name>
    <dbReference type="NCBI Taxonomy" id="386267"/>
    <lineage>
        <taxon>Eukaryota</taxon>
        <taxon>Metazoa</taxon>
        <taxon>Chordata</taxon>
        <taxon>Craniata</taxon>
        <taxon>Vertebrata</taxon>
        <taxon>Euteleostomi</taxon>
        <taxon>Amphibia</taxon>
        <taxon>Batrachia</taxon>
        <taxon>Anura</taxon>
        <taxon>Neobatrachia</taxon>
        <taxon>Ranoidea</taxon>
        <taxon>Ranidae</taxon>
        <taxon>Staurois</taxon>
    </lineage>
</organism>
<evidence type="ECO:0000256" key="1">
    <source>
        <dbReference type="SAM" id="MobiDB-lite"/>
    </source>
</evidence>
<comment type="caution">
    <text evidence="2">The sequence shown here is derived from an EMBL/GenBank/DDBJ whole genome shotgun (WGS) entry which is preliminary data.</text>
</comment>
<accession>A0ABN9EEX9</accession>
<gene>
    <name evidence="2" type="ORF">SPARVUS_LOCUS9638735</name>
</gene>
<proteinExistence type="predicted"/>